<dbReference type="GeneID" id="87876706"/>
<dbReference type="RefSeq" id="XP_062690565.1">
    <property type="nucleotide sequence ID" value="XM_062839084.1"/>
</dbReference>
<comment type="caution">
    <text evidence="2">The sequence shown here is derived from an EMBL/GenBank/DDBJ whole genome shotgun (WGS) entry which is preliminary data.</text>
</comment>
<dbReference type="Proteomes" id="UP001285908">
    <property type="component" value="Unassembled WGS sequence"/>
</dbReference>
<evidence type="ECO:0000313" key="3">
    <source>
        <dbReference type="Proteomes" id="UP001285908"/>
    </source>
</evidence>
<dbReference type="AlphaFoldDB" id="A0AAJ0I350"/>
<evidence type="ECO:0000256" key="1">
    <source>
        <dbReference type="SAM" id="MobiDB-lite"/>
    </source>
</evidence>
<gene>
    <name evidence="2" type="ORF">B0T23DRAFT_406150</name>
</gene>
<reference evidence="2 3" key="1">
    <citation type="journal article" date="2023" name="Mol. Phylogenet. Evol.">
        <title>Genome-scale phylogeny and comparative genomics of the fungal order Sordariales.</title>
        <authorList>
            <person name="Hensen N."/>
            <person name="Bonometti L."/>
            <person name="Westerberg I."/>
            <person name="Brannstrom I.O."/>
            <person name="Guillou S."/>
            <person name="Cros-Aarteil S."/>
            <person name="Calhoun S."/>
            <person name="Haridas S."/>
            <person name="Kuo A."/>
            <person name="Mondo S."/>
            <person name="Pangilinan J."/>
            <person name="Riley R."/>
            <person name="LaButti K."/>
            <person name="Andreopoulos B."/>
            <person name="Lipzen A."/>
            <person name="Chen C."/>
            <person name="Yan M."/>
            <person name="Daum C."/>
            <person name="Ng V."/>
            <person name="Clum A."/>
            <person name="Steindorff A."/>
            <person name="Ohm R.A."/>
            <person name="Martin F."/>
            <person name="Silar P."/>
            <person name="Natvig D.O."/>
            <person name="Lalanne C."/>
            <person name="Gautier V."/>
            <person name="Ament-Velasquez S.L."/>
            <person name="Kruys A."/>
            <person name="Hutchinson M.I."/>
            <person name="Powell A.J."/>
            <person name="Barry K."/>
            <person name="Miller A.N."/>
            <person name="Grigoriev I.V."/>
            <person name="Debuchy R."/>
            <person name="Gladieux P."/>
            <person name="Hiltunen Thoren M."/>
            <person name="Johannesson H."/>
        </authorList>
    </citation>
    <scope>NUCLEOTIDE SEQUENCE [LARGE SCALE GENOMIC DNA]</scope>
    <source>
        <strain evidence="2 3">FGSC 10403</strain>
    </source>
</reference>
<dbReference type="EMBL" id="JAULSX010000006">
    <property type="protein sequence ID" value="KAK3488858.1"/>
    <property type="molecule type" value="Genomic_DNA"/>
</dbReference>
<evidence type="ECO:0000313" key="2">
    <source>
        <dbReference type="EMBL" id="KAK3488858.1"/>
    </source>
</evidence>
<sequence length="97" mass="10565">MALPEETLKLSPIASDQRSSAPCFSDANYRREDHAQTVAGRAKHQKSETSWVWGPPPATLVLSRPHPSFLQVPGHVAPGGNNVHRVTGTSQTVPRFL</sequence>
<keyword evidence="3" id="KW-1185">Reference proteome</keyword>
<protein>
    <submittedName>
        <fullName evidence="2">Uncharacterized protein</fullName>
    </submittedName>
</protein>
<organism evidence="2 3">
    <name type="scientific">Neurospora hispaniola</name>
    <dbReference type="NCBI Taxonomy" id="588809"/>
    <lineage>
        <taxon>Eukaryota</taxon>
        <taxon>Fungi</taxon>
        <taxon>Dikarya</taxon>
        <taxon>Ascomycota</taxon>
        <taxon>Pezizomycotina</taxon>
        <taxon>Sordariomycetes</taxon>
        <taxon>Sordariomycetidae</taxon>
        <taxon>Sordariales</taxon>
        <taxon>Sordariaceae</taxon>
        <taxon>Neurospora</taxon>
    </lineage>
</organism>
<accession>A0AAJ0I350</accession>
<proteinExistence type="predicted"/>
<feature type="region of interest" description="Disordered" evidence="1">
    <location>
        <begin position="1"/>
        <end position="24"/>
    </location>
</feature>
<name>A0AAJ0I350_9PEZI</name>